<feature type="domain" description="AB hydrolase-1" evidence="1">
    <location>
        <begin position="166"/>
        <end position="431"/>
    </location>
</feature>
<dbReference type="Proteomes" id="UP001190700">
    <property type="component" value="Unassembled WGS sequence"/>
</dbReference>
<comment type="caution">
    <text evidence="2">The sequence shown here is derived from an EMBL/GenBank/DDBJ whole genome shotgun (WGS) entry which is preliminary data.</text>
</comment>
<dbReference type="AlphaFoldDB" id="A0AAE0L1E4"/>
<organism evidence="2 3">
    <name type="scientific">Cymbomonas tetramitiformis</name>
    <dbReference type="NCBI Taxonomy" id="36881"/>
    <lineage>
        <taxon>Eukaryota</taxon>
        <taxon>Viridiplantae</taxon>
        <taxon>Chlorophyta</taxon>
        <taxon>Pyramimonadophyceae</taxon>
        <taxon>Pyramimonadales</taxon>
        <taxon>Pyramimonadaceae</taxon>
        <taxon>Cymbomonas</taxon>
    </lineage>
</organism>
<proteinExistence type="predicted"/>
<dbReference type="PANTHER" id="PTHR46438">
    <property type="entry name" value="ALPHA/BETA-HYDROLASES SUPERFAMILY PROTEIN"/>
    <property type="match status" value="1"/>
</dbReference>
<dbReference type="InterPro" id="IPR000639">
    <property type="entry name" value="Epox_hydrolase-like"/>
</dbReference>
<sequence length="449" mass="49398">MESVGDVSLAQPSEGKRVPVIKTRRLSKCKCAVKDRITRWYLVMNALKSSQVLRNQRPIYGRHDSTVSAVCCKPLVRKCIASQMLKSPHRKTSFRFSATPRASSRRSLACVTRGQQTVDSGSIACEVDSNGIERLSLREDGWSYYKWRGHDCHYISAGEDNDGPLVVLVHGFGAHAYHWRYTIPALAKDGFRVYALCMLGYGWSTKVEERYSMELWGEQVIDFSRDIAGASEDDQAFIAGNSIGALAALYAASTAATQCRGLCLVNSAGNFEPGAAPGPEKQTLAQRMVKEVDSGESGEKTLLDKLQELPGRAVALGILLFTKLRIKVILNQVYEFEDQVDDALVRSIDMAAEDPAAIGTFYQISQAGSRTTSAARDLLTAYEGPLMLLWGEKDPWMTPSKASRILEIKPEAVYTPVLAGHCPHDDAPQQTNMELSKWMSSVSSEVTAS</sequence>
<accession>A0AAE0L1E4</accession>
<dbReference type="Gene3D" id="3.40.50.1820">
    <property type="entry name" value="alpha/beta hydrolase"/>
    <property type="match status" value="1"/>
</dbReference>
<dbReference type="GO" id="GO:0003824">
    <property type="term" value="F:catalytic activity"/>
    <property type="evidence" value="ECO:0007669"/>
    <property type="project" value="InterPro"/>
</dbReference>
<dbReference type="PANTHER" id="PTHR46438:SF2">
    <property type="entry name" value="ALPHA_BETA-HYDROLASES SUPERFAMILY PROTEIN"/>
    <property type="match status" value="1"/>
</dbReference>
<protein>
    <recommendedName>
        <fullName evidence="1">AB hydrolase-1 domain-containing protein</fullName>
    </recommendedName>
</protein>
<dbReference type="PRINTS" id="PR00412">
    <property type="entry name" value="EPOXHYDRLASE"/>
</dbReference>
<dbReference type="EMBL" id="LGRX02011776">
    <property type="protein sequence ID" value="KAK3268533.1"/>
    <property type="molecule type" value="Genomic_DNA"/>
</dbReference>
<keyword evidence="3" id="KW-1185">Reference proteome</keyword>
<dbReference type="SUPFAM" id="SSF53474">
    <property type="entry name" value="alpha/beta-Hydrolases"/>
    <property type="match status" value="1"/>
</dbReference>
<dbReference type="InterPro" id="IPR000073">
    <property type="entry name" value="AB_hydrolase_1"/>
</dbReference>
<dbReference type="InterPro" id="IPR029058">
    <property type="entry name" value="AB_hydrolase_fold"/>
</dbReference>
<dbReference type="Pfam" id="PF12697">
    <property type="entry name" value="Abhydrolase_6"/>
    <property type="match status" value="1"/>
</dbReference>
<evidence type="ECO:0000313" key="2">
    <source>
        <dbReference type="EMBL" id="KAK3268533.1"/>
    </source>
</evidence>
<reference evidence="2 3" key="1">
    <citation type="journal article" date="2015" name="Genome Biol. Evol.">
        <title>Comparative Genomics of a Bacterivorous Green Alga Reveals Evolutionary Causalities and Consequences of Phago-Mixotrophic Mode of Nutrition.</title>
        <authorList>
            <person name="Burns J.A."/>
            <person name="Paasch A."/>
            <person name="Narechania A."/>
            <person name="Kim E."/>
        </authorList>
    </citation>
    <scope>NUCLEOTIDE SEQUENCE [LARGE SCALE GENOMIC DNA]</scope>
    <source>
        <strain evidence="2 3">PLY_AMNH</strain>
    </source>
</reference>
<evidence type="ECO:0000313" key="3">
    <source>
        <dbReference type="Proteomes" id="UP001190700"/>
    </source>
</evidence>
<dbReference type="GO" id="GO:0009507">
    <property type="term" value="C:chloroplast"/>
    <property type="evidence" value="ECO:0007669"/>
    <property type="project" value="TreeGrafter"/>
</dbReference>
<evidence type="ECO:0000259" key="1">
    <source>
        <dbReference type="Pfam" id="PF12697"/>
    </source>
</evidence>
<name>A0AAE0L1E4_9CHLO</name>
<gene>
    <name evidence="2" type="ORF">CYMTET_22970</name>
</gene>